<dbReference type="InterPro" id="IPR014917">
    <property type="entry name" value="DUF1800"/>
</dbReference>
<proteinExistence type="predicted"/>
<accession>A0A556MRB1</accession>
<comment type="caution">
    <text evidence="1">The sequence shown here is derived from an EMBL/GenBank/DDBJ whole genome shotgun (WGS) entry which is preliminary data.</text>
</comment>
<evidence type="ECO:0000313" key="1">
    <source>
        <dbReference type="EMBL" id="TSJ42463.1"/>
    </source>
</evidence>
<organism evidence="1 2">
    <name type="scientific">Fluviicola chungangensis</name>
    <dbReference type="NCBI Taxonomy" id="2597671"/>
    <lineage>
        <taxon>Bacteria</taxon>
        <taxon>Pseudomonadati</taxon>
        <taxon>Bacteroidota</taxon>
        <taxon>Flavobacteriia</taxon>
        <taxon>Flavobacteriales</taxon>
        <taxon>Crocinitomicaceae</taxon>
        <taxon>Fluviicola</taxon>
    </lineage>
</organism>
<protein>
    <submittedName>
        <fullName evidence="1">DUF1800 domain-containing protein</fullName>
    </submittedName>
</protein>
<reference evidence="1 2" key="1">
    <citation type="submission" date="2019-07" db="EMBL/GenBank/DDBJ databases">
        <authorList>
            <person name="Huq M.A."/>
        </authorList>
    </citation>
    <scope>NUCLEOTIDE SEQUENCE [LARGE SCALE GENOMIC DNA]</scope>
    <source>
        <strain evidence="1 2">MAH-3</strain>
    </source>
</reference>
<dbReference type="Pfam" id="PF08811">
    <property type="entry name" value="DUF1800"/>
    <property type="match status" value="1"/>
</dbReference>
<dbReference type="OrthoDB" id="9772295at2"/>
<dbReference type="RefSeq" id="WP_144333416.1">
    <property type="nucleotide sequence ID" value="NZ_VLPL01000005.1"/>
</dbReference>
<dbReference type="AlphaFoldDB" id="A0A556MRB1"/>
<name>A0A556MRB1_9FLAO</name>
<sequence>MASLNPITGALGTQKAAHLLRRATLGPRLQDISNFAGMTAQAAFTALTQTQAIPALPIDPASGTDWVYPNTVNPNSTNLSDYTRSWWMENMRSSGPNLTERMIWFYHTHFPMIMSRIENNAQFAIDYLRLLRYYALGNYKDLTKALVIDNAMLLHLDGNLNIKGVPQENFAREFLELYTVGKGEEISLGNYTNFTEQDVQALTKALTGWGIDPTFQTIDPVTSIPTGKVKGSATTSSQHDVTAKQFSSAFSNTLIQTGSVTGTNAAVAAVYTELDDVLNMVFASPHTAKHICRRIYREFVYYDITAEVESDIIEPLAAALVSNNYNITSVLGILLQSEHFYDLDTPITEDNNIGAIIKSPMDLVIGTMRLFNLTVPDKTTQLPAHYEMYSQLIGQLDLQGLQFFEPYDVAGYEPYYQFPDYHRYWISSNYLANRYKFSELLITGFTGMSGNLLKLDVVEFVETNCSNPGDATILVQELVDWLFPITLDATRFNYFRDDVLLDQLPASNWTTEWNNYVNTSSDVNVRLQLESLITAMMQTPEYQLF</sequence>
<dbReference type="EMBL" id="VLPL01000005">
    <property type="protein sequence ID" value="TSJ42463.1"/>
    <property type="molecule type" value="Genomic_DNA"/>
</dbReference>
<evidence type="ECO:0000313" key="2">
    <source>
        <dbReference type="Proteomes" id="UP000316008"/>
    </source>
</evidence>
<gene>
    <name evidence="1" type="ORF">FO442_11900</name>
</gene>
<keyword evidence="2" id="KW-1185">Reference proteome</keyword>
<dbReference type="Proteomes" id="UP000316008">
    <property type="component" value="Unassembled WGS sequence"/>
</dbReference>